<evidence type="ECO:0000256" key="5">
    <source>
        <dbReference type="ARBA" id="ARBA00022692"/>
    </source>
</evidence>
<reference evidence="10 11" key="1">
    <citation type="submission" date="2019-06" db="EMBL/GenBank/DDBJ databases">
        <title>Enrichment of Autotrophic Halophilic Microorganisms from Red Sea Brine Pool Using Microbial Electrosynthesis System.</title>
        <authorList>
            <person name="Alqahtani M.F."/>
            <person name="Bajracharya S."/>
            <person name="Katuri K.P."/>
            <person name="Ali M."/>
            <person name="Saikaly P.E."/>
        </authorList>
    </citation>
    <scope>NUCLEOTIDE SEQUENCE [LARGE SCALE GENOMIC DNA]</scope>
    <source>
        <strain evidence="10">MES6</strain>
    </source>
</reference>
<dbReference type="NCBIfam" id="TIGR01620">
    <property type="entry name" value="hyp_HI0043"/>
    <property type="match status" value="1"/>
</dbReference>
<dbReference type="PANTHER" id="PTHR39342">
    <property type="entry name" value="UPF0283 MEMBRANE PROTEIN YCJF"/>
    <property type="match status" value="1"/>
</dbReference>
<evidence type="ECO:0000256" key="9">
    <source>
        <dbReference type="SAM" id="Phobius"/>
    </source>
</evidence>
<protein>
    <submittedName>
        <fullName evidence="10">TIGR01620 family protein</fullName>
    </submittedName>
</protein>
<keyword evidence="4" id="KW-0997">Cell inner membrane</keyword>
<evidence type="ECO:0000313" key="11">
    <source>
        <dbReference type="Proteomes" id="UP000483078"/>
    </source>
</evidence>
<feature type="transmembrane region" description="Helical" evidence="9">
    <location>
        <begin position="84"/>
        <end position="105"/>
    </location>
</feature>
<gene>
    <name evidence="10" type="ORF">FH759_00750</name>
</gene>
<accession>A0A7C9H980</accession>
<organism evidence="10 11">
    <name type="scientific">Sediminimonas qiaohouensis</name>
    <dbReference type="NCBI Taxonomy" id="552061"/>
    <lineage>
        <taxon>Bacteria</taxon>
        <taxon>Pseudomonadati</taxon>
        <taxon>Pseudomonadota</taxon>
        <taxon>Alphaproteobacteria</taxon>
        <taxon>Rhodobacterales</taxon>
        <taxon>Roseobacteraceae</taxon>
        <taxon>Sediminimonas</taxon>
    </lineage>
</organism>
<evidence type="ECO:0000256" key="1">
    <source>
        <dbReference type="ARBA" id="ARBA00004429"/>
    </source>
</evidence>
<keyword evidence="7 9" id="KW-0472">Membrane</keyword>
<sequence>MTKGPVIQDAGGGPAPDPQNAPPVPDDAPAQVQGRAMQRAARLAARRPSRLARWGWGLALALVGAALSVAAWDFAAALIQRLPLLGYAVVALIAGLLIVLAITALRELAAYIRLGRIDRIQQQAQAARDTASLTEARAAVAALDALYRGRDDLHWARARLTERQGDPVDAADLLELAEAELLTPLDRAALAQVETAARQVAMVTALVPLALADVIAALTANIRMIRAIAEIYGGRSGLIGGWRLTRAVMAHMMATGAVAIGDDMIGSLAGGGLLSKLSRRFGEGVVNGALTARVGVAAMAVCRPLPYGPRRRPSVSATVRRALSGLFNQG</sequence>
<name>A0A7C9H980_9RHOB</name>
<evidence type="ECO:0000313" key="10">
    <source>
        <dbReference type="EMBL" id="MTJ03206.1"/>
    </source>
</evidence>
<feature type="compositionally biased region" description="Pro residues" evidence="8">
    <location>
        <begin position="15"/>
        <end position="26"/>
    </location>
</feature>
<evidence type="ECO:0000256" key="3">
    <source>
        <dbReference type="ARBA" id="ARBA00022475"/>
    </source>
</evidence>
<keyword evidence="3" id="KW-1003">Cell membrane</keyword>
<comment type="similarity">
    <text evidence="2">Belongs to the UPF0283 family.</text>
</comment>
<dbReference type="Pfam" id="PF05128">
    <property type="entry name" value="DUF697"/>
    <property type="match status" value="1"/>
</dbReference>
<dbReference type="AlphaFoldDB" id="A0A7C9H980"/>
<proteinExistence type="inferred from homology"/>
<dbReference type="InterPro" id="IPR006507">
    <property type="entry name" value="UPF0283"/>
</dbReference>
<comment type="caution">
    <text evidence="10">The sequence shown here is derived from an EMBL/GenBank/DDBJ whole genome shotgun (WGS) entry which is preliminary data.</text>
</comment>
<comment type="subcellular location">
    <subcellularLocation>
        <location evidence="1">Cell inner membrane</location>
        <topology evidence="1">Multi-pass membrane protein</topology>
    </subcellularLocation>
</comment>
<evidence type="ECO:0000256" key="4">
    <source>
        <dbReference type="ARBA" id="ARBA00022519"/>
    </source>
</evidence>
<dbReference type="PANTHER" id="PTHR39342:SF1">
    <property type="entry name" value="UPF0283 MEMBRANE PROTEIN YCJF"/>
    <property type="match status" value="1"/>
</dbReference>
<feature type="transmembrane region" description="Helical" evidence="9">
    <location>
        <begin position="51"/>
        <end position="72"/>
    </location>
</feature>
<keyword evidence="6 9" id="KW-1133">Transmembrane helix</keyword>
<evidence type="ECO:0000256" key="8">
    <source>
        <dbReference type="SAM" id="MobiDB-lite"/>
    </source>
</evidence>
<keyword evidence="5 9" id="KW-0812">Transmembrane</keyword>
<dbReference type="EMBL" id="VENJ01000002">
    <property type="protein sequence ID" value="MTJ03206.1"/>
    <property type="molecule type" value="Genomic_DNA"/>
</dbReference>
<dbReference type="GO" id="GO:0005886">
    <property type="term" value="C:plasma membrane"/>
    <property type="evidence" value="ECO:0007669"/>
    <property type="project" value="UniProtKB-SubCell"/>
</dbReference>
<dbReference type="InterPro" id="IPR021147">
    <property type="entry name" value="DUF697"/>
</dbReference>
<evidence type="ECO:0000256" key="7">
    <source>
        <dbReference type="ARBA" id="ARBA00023136"/>
    </source>
</evidence>
<dbReference type="Proteomes" id="UP000483078">
    <property type="component" value="Unassembled WGS sequence"/>
</dbReference>
<feature type="region of interest" description="Disordered" evidence="8">
    <location>
        <begin position="1"/>
        <end position="30"/>
    </location>
</feature>
<evidence type="ECO:0000256" key="6">
    <source>
        <dbReference type="ARBA" id="ARBA00022989"/>
    </source>
</evidence>
<evidence type="ECO:0000256" key="2">
    <source>
        <dbReference type="ARBA" id="ARBA00008255"/>
    </source>
</evidence>
<dbReference type="RefSeq" id="WP_273247652.1">
    <property type="nucleotide sequence ID" value="NZ_VENJ01000002.1"/>
</dbReference>